<name>A0A3P3QE88_9GAMM</name>
<comment type="caution">
    <text evidence="3">The sequence shown here is derived from an EMBL/GenBank/DDBJ whole genome shotgun (WGS) entry which is preliminary data.</text>
</comment>
<keyword evidence="1" id="KW-0732">Signal</keyword>
<dbReference type="SMART" id="SM00554">
    <property type="entry name" value="FAS1"/>
    <property type="match status" value="1"/>
</dbReference>
<evidence type="ECO:0000259" key="2">
    <source>
        <dbReference type="PROSITE" id="PS50213"/>
    </source>
</evidence>
<gene>
    <name evidence="3" type="ORF">EIK76_13880</name>
</gene>
<dbReference type="GO" id="GO:0005615">
    <property type="term" value="C:extracellular space"/>
    <property type="evidence" value="ECO:0007669"/>
    <property type="project" value="TreeGrafter"/>
</dbReference>
<dbReference type="PANTHER" id="PTHR10900">
    <property type="entry name" value="PERIOSTIN-RELATED"/>
    <property type="match status" value="1"/>
</dbReference>
<dbReference type="Pfam" id="PF02469">
    <property type="entry name" value="Fasciclin"/>
    <property type="match status" value="1"/>
</dbReference>
<evidence type="ECO:0000313" key="3">
    <source>
        <dbReference type="EMBL" id="RRJ19537.1"/>
    </source>
</evidence>
<dbReference type="PANTHER" id="PTHR10900:SF77">
    <property type="entry name" value="FI19380P1"/>
    <property type="match status" value="1"/>
</dbReference>
<dbReference type="Gene3D" id="2.30.180.10">
    <property type="entry name" value="FAS1 domain"/>
    <property type="match status" value="1"/>
</dbReference>
<sequence>MKFRSLLNLTVFSAALAVSAASYASAKADIVDTAVAAGSFNTLVTAVKAADLVDTLKGPGPFTVFAPNDAAFAKVPAADLEALLKDKAALGKVLTYHVVAGKVMASDVVKLTSAKTVQGQDLKIAVKDGVVYVDGAKVISTDIETSNGVIHVIDSVVLPK</sequence>
<dbReference type="RefSeq" id="WP_046518492.1">
    <property type="nucleotide sequence ID" value="NZ_LAVS01000002.1"/>
</dbReference>
<evidence type="ECO:0000313" key="4">
    <source>
        <dbReference type="Proteomes" id="UP000276260"/>
    </source>
</evidence>
<dbReference type="InterPro" id="IPR000782">
    <property type="entry name" value="FAS1_domain"/>
</dbReference>
<protein>
    <submittedName>
        <fullName evidence="3">Fasciclin domain-containing protein</fullName>
    </submittedName>
</protein>
<organism evidence="3 4">
    <name type="scientific">Rheinheimera mesophila</name>
    <dbReference type="NCBI Taxonomy" id="1547515"/>
    <lineage>
        <taxon>Bacteria</taxon>
        <taxon>Pseudomonadati</taxon>
        <taxon>Pseudomonadota</taxon>
        <taxon>Gammaproteobacteria</taxon>
        <taxon>Chromatiales</taxon>
        <taxon>Chromatiaceae</taxon>
        <taxon>Rheinheimera</taxon>
    </lineage>
</organism>
<dbReference type="EMBL" id="RRCF01000004">
    <property type="protein sequence ID" value="RRJ19537.1"/>
    <property type="molecule type" value="Genomic_DNA"/>
</dbReference>
<dbReference type="Proteomes" id="UP000276260">
    <property type="component" value="Unassembled WGS sequence"/>
</dbReference>
<feature type="domain" description="FAS1" evidence="2">
    <location>
        <begin position="27"/>
        <end position="157"/>
    </location>
</feature>
<dbReference type="SUPFAM" id="SSF82153">
    <property type="entry name" value="FAS1 domain"/>
    <property type="match status" value="1"/>
</dbReference>
<dbReference type="InterPro" id="IPR050904">
    <property type="entry name" value="Adhesion/Biosynth-related"/>
</dbReference>
<dbReference type="OrthoDB" id="9800666at2"/>
<feature type="signal peptide" evidence="1">
    <location>
        <begin position="1"/>
        <end position="20"/>
    </location>
</feature>
<keyword evidence="4" id="KW-1185">Reference proteome</keyword>
<dbReference type="FunFam" id="2.30.180.10:FF:000019">
    <property type="entry name" value="Cell surface lipoprotein"/>
    <property type="match status" value="1"/>
</dbReference>
<accession>A0A3P3QE88</accession>
<dbReference type="InterPro" id="IPR036378">
    <property type="entry name" value="FAS1_dom_sf"/>
</dbReference>
<dbReference type="AlphaFoldDB" id="A0A3P3QE88"/>
<reference evidence="3 4" key="1">
    <citation type="submission" date="2018-11" db="EMBL/GenBank/DDBJ databases">
        <title>Draft genome analysis of Rheinheimera mesophila isolated from an industrial waste site.</title>
        <authorList>
            <person name="Yu Q."/>
            <person name="Qi Y."/>
            <person name="Zhang H."/>
            <person name="Lu Y."/>
            <person name="Pu J."/>
        </authorList>
    </citation>
    <scope>NUCLEOTIDE SEQUENCE [LARGE SCALE GENOMIC DNA]</scope>
    <source>
        <strain evidence="3 4">IITR13</strain>
    </source>
</reference>
<dbReference type="PROSITE" id="PS50213">
    <property type="entry name" value="FAS1"/>
    <property type="match status" value="1"/>
</dbReference>
<evidence type="ECO:0000256" key="1">
    <source>
        <dbReference type="SAM" id="SignalP"/>
    </source>
</evidence>
<feature type="chain" id="PRO_5018677396" evidence="1">
    <location>
        <begin position="21"/>
        <end position="160"/>
    </location>
</feature>
<proteinExistence type="predicted"/>